<evidence type="ECO:0000256" key="1">
    <source>
        <dbReference type="ARBA" id="ARBA00023125"/>
    </source>
</evidence>
<dbReference type="PRINTS" id="PR00040">
    <property type="entry name" value="HTHMERR"/>
</dbReference>
<evidence type="ECO:0000313" key="4">
    <source>
        <dbReference type="EMBL" id="OLQ75487.1"/>
    </source>
</evidence>
<feature type="coiled-coil region" evidence="2">
    <location>
        <begin position="77"/>
        <end position="107"/>
    </location>
</feature>
<dbReference type="Gene3D" id="1.10.1660.10">
    <property type="match status" value="1"/>
</dbReference>
<dbReference type="SMART" id="SM00422">
    <property type="entry name" value="HTH_MERR"/>
    <property type="match status" value="1"/>
</dbReference>
<dbReference type="GO" id="GO:0003700">
    <property type="term" value="F:DNA-binding transcription factor activity"/>
    <property type="evidence" value="ECO:0007669"/>
    <property type="project" value="InterPro"/>
</dbReference>
<name>A0A1Q9GLX8_9GAMM</name>
<protein>
    <submittedName>
        <fullName evidence="4">MerR family transcriptional regulator</fullName>
    </submittedName>
</protein>
<keyword evidence="2" id="KW-0175">Coiled coil</keyword>
<keyword evidence="1" id="KW-0238">DNA-binding</keyword>
<keyword evidence="5" id="KW-1185">Reference proteome</keyword>
<dbReference type="Proteomes" id="UP000186905">
    <property type="component" value="Unassembled WGS sequence"/>
</dbReference>
<reference evidence="4 5" key="1">
    <citation type="submission" date="2016-09" db="EMBL/GenBank/DDBJ databases">
        <title>Photobacterium proteolyticum sp. nov. a protease producing bacterium isolated from ocean sediments of Laizhou Bay.</title>
        <authorList>
            <person name="Li Y."/>
        </authorList>
    </citation>
    <scope>NUCLEOTIDE SEQUENCE [LARGE SCALE GENOMIC DNA]</scope>
    <source>
        <strain evidence="4 5">13-12</strain>
    </source>
</reference>
<dbReference type="GO" id="GO:0003677">
    <property type="term" value="F:DNA binding"/>
    <property type="evidence" value="ECO:0007669"/>
    <property type="project" value="UniProtKB-KW"/>
</dbReference>
<dbReference type="OrthoDB" id="9802039at2"/>
<dbReference type="PANTHER" id="PTHR30204">
    <property type="entry name" value="REDOX-CYCLING DRUG-SENSING TRANSCRIPTIONAL ACTIVATOR SOXR"/>
    <property type="match status" value="1"/>
</dbReference>
<dbReference type="PROSITE" id="PS50937">
    <property type="entry name" value="HTH_MERR_2"/>
    <property type="match status" value="1"/>
</dbReference>
<sequence>MLTVTQLAKACNISRTTVLYYERVGLLKPTSRSENGYRWYGKEEVQRLQTILSYRSFGLPVKEIAPLIEPHDDIKSEQTLRNQFNALEQEIQTLRQQQKAIVMLLEQPVLLEQNMMTKERWVEIMRMAGLNEQDMTNWHIQFEKMAPEAHQEFLESLNIDSEEIERIRQKSR</sequence>
<dbReference type="InterPro" id="IPR000551">
    <property type="entry name" value="MerR-type_HTH_dom"/>
</dbReference>
<dbReference type="InterPro" id="IPR009061">
    <property type="entry name" value="DNA-bd_dom_put_sf"/>
</dbReference>
<organism evidence="4 5">
    <name type="scientific">Photobacterium proteolyticum</name>
    <dbReference type="NCBI Taxonomy" id="1903952"/>
    <lineage>
        <taxon>Bacteria</taxon>
        <taxon>Pseudomonadati</taxon>
        <taxon>Pseudomonadota</taxon>
        <taxon>Gammaproteobacteria</taxon>
        <taxon>Vibrionales</taxon>
        <taxon>Vibrionaceae</taxon>
        <taxon>Photobacterium</taxon>
    </lineage>
</organism>
<dbReference type="PANTHER" id="PTHR30204:SF90">
    <property type="entry name" value="HTH-TYPE TRANSCRIPTIONAL ACTIVATOR MTA"/>
    <property type="match status" value="1"/>
</dbReference>
<dbReference type="RefSeq" id="WP_075764502.1">
    <property type="nucleotide sequence ID" value="NZ_MJIL01000075.1"/>
</dbReference>
<evidence type="ECO:0000256" key="2">
    <source>
        <dbReference type="SAM" id="Coils"/>
    </source>
</evidence>
<dbReference type="InterPro" id="IPR047057">
    <property type="entry name" value="MerR_fam"/>
</dbReference>
<dbReference type="Pfam" id="PF13411">
    <property type="entry name" value="MerR_1"/>
    <property type="match status" value="1"/>
</dbReference>
<proteinExistence type="predicted"/>
<evidence type="ECO:0000259" key="3">
    <source>
        <dbReference type="PROSITE" id="PS50937"/>
    </source>
</evidence>
<dbReference type="EMBL" id="MJIL01000075">
    <property type="protein sequence ID" value="OLQ75487.1"/>
    <property type="molecule type" value="Genomic_DNA"/>
</dbReference>
<dbReference type="SUPFAM" id="SSF46955">
    <property type="entry name" value="Putative DNA-binding domain"/>
    <property type="match status" value="1"/>
</dbReference>
<evidence type="ECO:0000313" key="5">
    <source>
        <dbReference type="Proteomes" id="UP000186905"/>
    </source>
</evidence>
<dbReference type="STRING" id="1903952.BIT28_22900"/>
<feature type="domain" description="HTH merR-type" evidence="3">
    <location>
        <begin position="1"/>
        <end position="70"/>
    </location>
</feature>
<comment type="caution">
    <text evidence="4">The sequence shown here is derived from an EMBL/GenBank/DDBJ whole genome shotgun (WGS) entry which is preliminary data.</text>
</comment>
<accession>A0A1Q9GLX8</accession>
<gene>
    <name evidence="4" type="ORF">BIT28_22900</name>
</gene>
<dbReference type="AlphaFoldDB" id="A0A1Q9GLX8"/>